<sequence length="233" mass="26713">MSNINILVVDDEKEIADLVEIYLVSDGYKVYKAYNAQEGFKILGEQKIELVLLDIMMPGMDGLEMCRKIRENNNIPIIMLSAKSTDLDKILGLGTGADDYVVKPFNPLELTARVKSQLRRYTQLNPGKPVEEIESDIQIHGLQINKENHMVTVFGEEVKLTPIEFDILYLLASNPGRVFSTDEIFERVWNEKVYEANNTVMVHIRRLRGKIHEDSRNKKIITTVWGVGYKIEK</sequence>
<evidence type="ECO:0000256" key="8">
    <source>
        <dbReference type="PROSITE-ProRule" id="PRU00169"/>
    </source>
</evidence>
<feature type="domain" description="Response regulatory" evidence="10">
    <location>
        <begin position="5"/>
        <end position="118"/>
    </location>
</feature>
<dbReference type="EMBL" id="NOKA02000001">
    <property type="protein sequence ID" value="RDY33156.1"/>
    <property type="molecule type" value="Genomic_DNA"/>
</dbReference>
<dbReference type="Pfam" id="PF00072">
    <property type="entry name" value="Response_reg"/>
    <property type="match status" value="1"/>
</dbReference>
<keyword evidence="2 8" id="KW-0597">Phosphoprotein</keyword>
<gene>
    <name evidence="12" type="ORF">C8E03_101408</name>
    <name evidence="13" type="ORF">CG710_001120</name>
</gene>
<evidence type="ECO:0000256" key="4">
    <source>
        <dbReference type="ARBA" id="ARBA00023015"/>
    </source>
</evidence>
<dbReference type="InterPro" id="IPR036388">
    <property type="entry name" value="WH-like_DNA-bd_sf"/>
</dbReference>
<dbReference type="Gene3D" id="3.40.50.2300">
    <property type="match status" value="1"/>
</dbReference>
<dbReference type="Pfam" id="PF00486">
    <property type="entry name" value="Trans_reg_C"/>
    <property type="match status" value="1"/>
</dbReference>
<dbReference type="InterPro" id="IPR011006">
    <property type="entry name" value="CheY-like_superfamily"/>
</dbReference>
<dbReference type="InterPro" id="IPR001867">
    <property type="entry name" value="OmpR/PhoB-type_DNA-bd"/>
</dbReference>
<comment type="function">
    <text evidence="7">May play the central regulatory role in sporulation. It may be an element of the effector pathway responsible for the activation of sporulation genes in response to nutritional stress. Spo0A may act in concert with spo0H (a sigma factor) to control the expression of some genes that are critical to the sporulation process.</text>
</comment>
<dbReference type="AlphaFoldDB" id="A0A255IAX0"/>
<reference evidence="13" key="3">
    <citation type="submission" date="2018-07" db="EMBL/GenBank/DDBJ databases">
        <authorList>
            <person name="Quirk P.G."/>
            <person name="Krulwich T.A."/>
        </authorList>
    </citation>
    <scope>NUCLEOTIDE SEQUENCE</scope>
    <source>
        <strain evidence="13">CCRI-19302</strain>
    </source>
</reference>
<dbReference type="EMBL" id="QICS01000001">
    <property type="protein sequence ID" value="PXV95778.1"/>
    <property type="molecule type" value="Genomic_DNA"/>
</dbReference>
<dbReference type="SUPFAM" id="SSF52172">
    <property type="entry name" value="CheY-like"/>
    <property type="match status" value="1"/>
</dbReference>
<keyword evidence="3" id="KW-0902">Two-component regulatory system</keyword>
<evidence type="ECO:0000313" key="14">
    <source>
        <dbReference type="Proteomes" id="UP000216411"/>
    </source>
</evidence>
<dbReference type="Proteomes" id="UP000247523">
    <property type="component" value="Unassembled WGS sequence"/>
</dbReference>
<feature type="domain" description="OmpR/PhoB-type" evidence="11">
    <location>
        <begin position="134"/>
        <end position="233"/>
    </location>
</feature>
<keyword evidence="4" id="KW-0805">Transcription regulation</keyword>
<reference evidence="13 14" key="1">
    <citation type="journal article" date="2017" name="Genome Announc.">
        <title>Draft Genome Sequence of a Sporulating and Motile Strain of Lachnotalea glycerini Isolated from Water in Quebec City, Canada.</title>
        <authorList>
            <person name="Maheux A.F."/>
            <person name="Boudreau D.K."/>
            <person name="Berube E."/>
            <person name="Boissinot M."/>
            <person name="Raymond F."/>
            <person name="Brodeur S."/>
            <person name="Corbeil J."/>
            <person name="Isabel S."/>
            <person name="Omar R.F."/>
            <person name="Bergeron M.G."/>
        </authorList>
    </citation>
    <scope>NUCLEOTIDE SEQUENCE [LARGE SCALE GENOMIC DNA]</scope>
    <source>
        <strain evidence="13 14">CCRI-19302</strain>
    </source>
</reference>
<evidence type="ECO:0000256" key="2">
    <source>
        <dbReference type="ARBA" id="ARBA00022553"/>
    </source>
</evidence>
<dbReference type="Gene3D" id="6.10.250.690">
    <property type="match status" value="1"/>
</dbReference>
<organism evidence="13 14">
    <name type="scientific">Lachnotalea glycerini</name>
    <dbReference type="NCBI Taxonomy" id="1763509"/>
    <lineage>
        <taxon>Bacteria</taxon>
        <taxon>Bacillati</taxon>
        <taxon>Bacillota</taxon>
        <taxon>Clostridia</taxon>
        <taxon>Lachnospirales</taxon>
        <taxon>Lachnospiraceae</taxon>
        <taxon>Lachnotalea</taxon>
    </lineage>
</organism>
<dbReference type="Proteomes" id="UP000216411">
    <property type="component" value="Unassembled WGS sequence"/>
</dbReference>
<name>A0A255IAX0_9FIRM</name>
<dbReference type="GO" id="GO:0005829">
    <property type="term" value="C:cytosol"/>
    <property type="evidence" value="ECO:0007669"/>
    <property type="project" value="TreeGrafter"/>
</dbReference>
<dbReference type="SUPFAM" id="SSF46894">
    <property type="entry name" value="C-terminal effector domain of the bipartite response regulators"/>
    <property type="match status" value="1"/>
</dbReference>
<dbReference type="FunFam" id="1.10.10.10:FF:000018">
    <property type="entry name" value="DNA-binding response regulator ResD"/>
    <property type="match status" value="1"/>
</dbReference>
<dbReference type="FunFam" id="3.40.50.2300:FF:000001">
    <property type="entry name" value="DNA-binding response regulator PhoB"/>
    <property type="match status" value="1"/>
</dbReference>
<keyword evidence="5 9" id="KW-0238">DNA-binding</keyword>
<feature type="modified residue" description="4-aspartylphosphate" evidence="8">
    <location>
        <position position="54"/>
    </location>
</feature>
<dbReference type="InterPro" id="IPR001789">
    <property type="entry name" value="Sig_transdc_resp-reg_receiver"/>
</dbReference>
<dbReference type="Gene3D" id="1.10.10.10">
    <property type="entry name" value="Winged helix-like DNA-binding domain superfamily/Winged helix DNA-binding domain"/>
    <property type="match status" value="1"/>
</dbReference>
<dbReference type="RefSeq" id="WP_094378123.1">
    <property type="nucleotide sequence ID" value="NZ_NOKA02000001.1"/>
</dbReference>
<accession>A0A255IAX0</accession>
<protein>
    <recommendedName>
        <fullName evidence="1">Stage 0 sporulation protein A homolog</fullName>
    </recommendedName>
</protein>
<dbReference type="OrthoDB" id="9790442at2"/>
<comment type="caution">
    <text evidence="13">The sequence shown here is derived from an EMBL/GenBank/DDBJ whole genome shotgun (WGS) entry which is preliminary data.</text>
</comment>
<dbReference type="CDD" id="cd17574">
    <property type="entry name" value="REC_OmpR"/>
    <property type="match status" value="1"/>
</dbReference>
<feature type="DNA-binding region" description="OmpR/PhoB-type" evidence="9">
    <location>
        <begin position="134"/>
        <end position="233"/>
    </location>
</feature>
<evidence type="ECO:0000256" key="7">
    <source>
        <dbReference type="ARBA" id="ARBA00024867"/>
    </source>
</evidence>
<evidence type="ECO:0000256" key="3">
    <source>
        <dbReference type="ARBA" id="ARBA00023012"/>
    </source>
</evidence>
<evidence type="ECO:0000256" key="9">
    <source>
        <dbReference type="PROSITE-ProRule" id="PRU01091"/>
    </source>
</evidence>
<evidence type="ECO:0000256" key="5">
    <source>
        <dbReference type="ARBA" id="ARBA00023125"/>
    </source>
</evidence>
<dbReference type="GO" id="GO:0032993">
    <property type="term" value="C:protein-DNA complex"/>
    <property type="evidence" value="ECO:0007669"/>
    <property type="project" value="TreeGrafter"/>
</dbReference>
<keyword evidence="6" id="KW-0804">Transcription</keyword>
<dbReference type="InterPro" id="IPR039420">
    <property type="entry name" value="WalR-like"/>
</dbReference>
<evidence type="ECO:0000256" key="6">
    <source>
        <dbReference type="ARBA" id="ARBA00023163"/>
    </source>
</evidence>
<dbReference type="GO" id="GO:0000976">
    <property type="term" value="F:transcription cis-regulatory region binding"/>
    <property type="evidence" value="ECO:0007669"/>
    <property type="project" value="TreeGrafter"/>
</dbReference>
<evidence type="ECO:0000259" key="10">
    <source>
        <dbReference type="PROSITE" id="PS50110"/>
    </source>
</evidence>
<proteinExistence type="predicted"/>
<keyword evidence="14" id="KW-1185">Reference proteome</keyword>
<dbReference type="SMART" id="SM00448">
    <property type="entry name" value="REC"/>
    <property type="match status" value="1"/>
</dbReference>
<dbReference type="CDD" id="cd00383">
    <property type="entry name" value="trans_reg_C"/>
    <property type="match status" value="1"/>
</dbReference>
<dbReference type="PANTHER" id="PTHR48111:SF2">
    <property type="entry name" value="RESPONSE REGULATOR SAER"/>
    <property type="match status" value="1"/>
</dbReference>
<reference evidence="12 15" key="2">
    <citation type="submission" date="2018-05" db="EMBL/GenBank/DDBJ databases">
        <title>Genomic Encyclopedia of Type Strains, Phase IV (KMG-IV): sequencing the most valuable type-strain genomes for metagenomic binning, comparative biology and taxonomic classification.</title>
        <authorList>
            <person name="Goeker M."/>
        </authorList>
    </citation>
    <scope>NUCLEOTIDE SEQUENCE [LARGE SCALE GENOMIC DNA]</scope>
    <source>
        <strain evidence="12 15">DSM 28816</strain>
    </source>
</reference>
<evidence type="ECO:0000259" key="11">
    <source>
        <dbReference type="PROSITE" id="PS51755"/>
    </source>
</evidence>
<evidence type="ECO:0000313" key="13">
    <source>
        <dbReference type="EMBL" id="RDY33156.1"/>
    </source>
</evidence>
<dbReference type="SMART" id="SM00862">
    <property type="entry name" value="Trans_reg_C"/>
    <property type="match status" value="1"/>
</dbReference>
<dbReference type="InterPro" id="IPR016032">
    <property type="entry name" value="Sig_transdc_resp-reg_C-effctor"/>
</dbReference>
<evidence type="ECO:0000256" key="1">
    <source>
        <dbReference type="ARBA" id="ARBA00018672"/>
    </source>
</evidence>
<dbReference type="GO" id="GO:0000156">
    <property type="term" value="F:phosphorelay response regulator activity"/>
    <property type="evidence" value="ECO:0007669"/>
    <property type="project" value="TreeGrafter"/>
</dbReference>
<evidence type="ECO:0000313" key="15">
    <source>
        <dbReference type="Proteomes" id="UP000247523"/>
    </source>
</evidence>
<dbReference type="GO" id="GO:0006355">
    <property type="term" value="P:regulation of DNA-templated transcription"/>
    <property type="evidence" value="ECO:0007669"/>
    <property type="project" value="InterPro"/>
</dbReference>
<dbReference type="PROSITE" id="PS51755">
    <property type="entry name" value="OMPR_PHOB"/>
    <property type="match status" value="1"/>
</dbReference>
<evidence type="ECO:0000313" key="12">
    <source>
        <dbReference type="EMBL" id="PXV95778.1"/>
    </source>
</evidence>
<dbReference type="PROSITE" id="PS50110">
    <property type="entry name" value="RESPONSE_REGULATORY"/>
    <property type="match status" value="1"/>
</dbReference>
<dbReference type="PANTHER" id="PTHR48111">
    <property type="entry name" value="REGULATOR OF RPOS"/>
    <property type="match status" value="1"/>
</dbReference>